<dbReference type="PANTHER" id="PTHR30204">
    <property type="entry name" value="REDOX-CYCLING DRUG-SENSING TRANSCRIPTIONAL ACTIVATOR SOXR"/>
    <property type="match status" value="1"/>
</dbReference>
<dbReference type="SUPFAM" id="SSF46955">
    <property type="entry name" value="Putative DNA-binding domain"/>
    <property type="match status" value="1"/>
</dbReference>
<keyword evidence="1" id="KW-0238">DNA-binding</keyword>
<evidence type="ECO:0000256" key="1">
    <source>
        <dbReference type="ARBA" id="ARBA00023125"/>
    </source>
</evidence>
<dbReference type="PRINTS" id="PR00040">
    <property type="entry name" value="HTHMERR"/>
</dbReference>
<accession>A0ABV9D947</accession>
<dbReference type="PROSITE" id="PS00552">
    <property type="entry name" value="HTH_MERR_1"/>
    <property type="match status" value="1"/>
</dbReference>
<dbReference type="InterPro" id="IPR004155">
    <property type="entry name" value="PBS_lyase_HEAT"/>
</dbReference>
<dbReference type="EMBL" id="JBHSGF010000005">
    <property type="protein sequence ID" value="MFC4555280.1"/>
    <property type="molecule type" value="Genomic_DNA"/>
</dbReference>
<dbReference type="PANTHER" id="PTHR30204:SF93">
    <property type="entry name" value="HTH MERR-TYPE DOMAIN-CONTAINING PROTEIN"/>
    <property type="match status" value="1"/>
</dbReference>
<feature type="domain" description="HTH merR-type" evidence="2">
    <location>
        <begin position="1"/>
        <end position="69"/>
    </location>
</feature>
<dbReference type="InterPro" id="IPR011989">
    <property type="entry name" value="ARM-like"/>
</dbReference>
<name>A0ABV9D947_9MICO</name>
<dbReference type="Proteomes" id="UP001595955">
    <property type="component" value="Unassembled WGS sequence"/>
</dbReference>
<dbReference type="SMART" id="SM00567">
    <property type="entry name" value="EZ_HEAT"/>
    <property type="match status" value="3"/>
</dbReference>
<sequence>MLIGEVAQRSGVSARMLRHYDAIGLVRPTGRTAGGYREYSDADLRRLFHVESLRSLGLSLVEVRRALDDPGFAPSDLVDDLIGATRERIADAEDLLRRLEQVRASGADAWPDALRTVALVRGLHSDDPVRRQRSALSADRTEATGLAGTLAESLLAEADENAAGVLRWAVERAGGEALAVLAPALDSPEPAVRLRAVTAIAEISAADADAVLVGALEHPDEAVRHRAALALGTRGELRAVPVLAGMVARGDRDVEAAEALGALADRHGCADAVVGVLAEQSATRHDDPAARMRLAQALAELPAAAARPALEALAHDSHPDVVRTATYVLQRGGASGT</sequence>
<reference evidence="4" key="1">
    <citation type="journal article" date="2019" name="Int. J. Syst. Evol. Microbiol.">
        <title>The Global Catalogue of Microorganisms (GCM) 10K type strain sequencing project: providing services to taxonomists for standard genome sequencing and annotation.</title>
        <authorList>
            <consortium name="The Broad Institute Genomics Platform"/>
            <consortium name="The Broad Institute Genome Sequencing Center for Infectious Disease"/>
            <person name="Wu L."/>
            <person name="Ma J."/>
        </authorList>
    </citation>
    <scope>NUCLEOTIDE SEQUENCE [LARGE SCALE GENOMIC DNA]</scope>
    <source>
        <strain evidence="4">JCM 3369</strain>
    </source>
</reference>
<evidence type="ECO:0000313" key="4">
    <source>
        <dbReference type="Proteomes" id="UP001595955"/>
    </source>
</evidence>
<dbReference type="SUPFAM" id="SSF48371">
    <property type="entry name" value="ARM repeat"/>
    <property type="match status" value="1"/>
</dbReference>
<dbReference type="SMART" id="SM00422">
    <property type="entry name" value="HTH_MERR"/>
    <property type="match status" value="1"/>
</dbReference>
<dbReference type="InterPro" id="IPR009061">
    <property type="entry name" value="DNA-bd_dom_put_sf"/>
</dbReference>
<keyword evidence="4" id="KW-1185">Reference proteome</keyword>
<evidence type="ECO:0000313" key="3">
    <source>
        <dbReference type="EMBL" id="MFC4555280.1"/>
    </source>
</evidence>
<dbReference type="Gene3D" id="1.10.1660.10">
    <property type="match status" value="1"/>
</dbReference>
<dbReference type="Pfam" id="PF13646">
    <property type="entry name" value="HEAT_2"/>
    <property type="match status" value="1"/>
</dbReference>
<dbReference type="RefSeq" id="WP_122823746.1">
    <property type="nucleotide sequence ID" value="NZ_CP033325.1"/>
</dbReference>
<dbReference type="InterPro" id="IPR000551">
    <property type="entry name" value="MerR-type_HTH_dom"/>
</dbReference>
<dbReference type="Gene3D" id="1.25.10.10">
    <property type="entry name" value="Leucine-rich Repeat Variant"/>
    <property type="match status" value="2"/>
</dbReference>
<dbReference type="InterPro" id="IPR047057">
    <property type="entry name" value="MerR_fam"/>
</dbReference>
<dbReference type="PROSITE" id="PS50937">
    <property type="entry name" value="HTH_MERR_2"/>
    <property type="match status" value="1"/>
</dbReference>
<evidence type="ECO:0000259" key="2">
    <source>
        <dbReference type="PROSITE" id="PS50937"/>
    </source>
</evidence>
<dbReference type="Pfam" id="PF13411">
    <property type="entry name" value="MerR_1"/>
    <property type="match status" value="1"/>
</dbReference>
<comment type="caution">
    <text evidence="3">The sequence shown here is derived from an EMBL/GenBank/DDBJ whole genome shotgun (WGS) entry which is preliminary data.</text>
</comment>
<protein>
    <submittedName>
        <fullName evidence="3">HEAT repeat domain-containing protein</fullName>
    </submittedName>
</protein>
<proteinExistence type="predicted"/>
<organism evidence="3 4">
    <name type="scientific">Georgenia faecalis</name>
    <dbReference type="NCBI Taxonomy" id="2483799"/>
    <lineage>
        <taxon>Bacteria</taxon>
        <taxon>Bacillati</taxon>
        <taxon>Actinomycetota</taxon>
        <taxon>Actinomycetes</taxon>
        <taxon>Micrococcales</taxon>
        <taxon>Bogoriellaceae</taxon>
        <taxon>Georgenia</taxon>
    </lineage>
</organism>
<gene>
    <name evidence="3" type="ORF">ACFO3F_08470</name>
</gene>
<dbReference type="InterPro" id="IPR016024">
    <property type="entry name" value="ARM-type_fold"/>
</dbReference>